<dbReference type="InterPro" id="IPR008422">
    <property type="entry name" value="KN_HD"/>
</dbReference>
<dbReference type="InterPro" id="IPR001356">
    <property type="entry name" value="HD"/>
</dbReference>
<evidence type="ECO:0000313" key="11">
    <source>
        <dbReference type="EMBL" id="KPP64541.1"/>
    </source>
</evidence>
<evidence type="ECO:0000256" key="4">
    <source>
        <dbReference type="ARBA" id="ARBA00023155"/>
    </source>
</evidence>
<feature type="DNA-binding region" description="Homeobox" evidence="8">
    <location>
        <begin position="32"/>
        <end position="94"/>
    </location>
</feature>
<accession>A0A0P7UWV2</accession>
<evidence type="ECO:0000256" key="8">
    <source>
        <dbReference type="PROSITE-ProRule" id="PRU00108"/>
    </source>
</evidence>
<dbReference type="Gene3D" id="1.10.10.60">
    <property type="entry name" value="Homeodomain-like"/>
    <property type="match status" value="1"/>
</dbReference>
<evidence type="ECO:0000313" key="12">
    <source>
        <dbReference type="Proteomes" id="UP000034805"/>
    </source>
</evidence>
<dbReference type="GO" id="GO:0003677">
    <property type="term" value="F:DNA binding"/>
    <property type="evidence" value="ECO:0007669"/>
    <property type="project" value="UniProtKB-UniRule"/>
</dbReference>
<dbReference type="EMBL" id="JARO02006960">
    <property type="protein sequence ID" value="KPP64541.1"/>
    <property type="molecule type" value="Genomic_DNA"/>
</dbReference>
<keyword evidence="4 8" id="KW-0371">Homeobox</keyword>
<dbReference type="InterPro" id="IPR050224">
    <property type="entry name" value="TALE_homeobox"/>
</dbReference>
<dbReference type="GO" id="GO:0005634">
    <property type="term" value="C:nucleus"/>
    <property type="evidence" value="ECO:0007669"/>
    <property type="project" value="UniProtKB-SubCell"/>
</dbReference>
<comment type="caution">
    <text evidence="11">The sequence shown here is derived from an EMBL/GenBank/DDBJ whole genome shotgun (WGS) entry which is preliminary data.</text>
</comment>
<name>A0A0P7UWV2_SCLFO</name>
<comment type="similarity">
    <text evidence="7">Belongs to the TALE/TGIF homeobox family.</text>
</comment>
<feature type="region of interest" description="Disordered" evidence="9">
    <location>
        <begin position="19"/>
        <end position="39"/>
    </location>
</feature>
<comment type="subcellular location">
    <subcellularLocation>
        <location evidence="1 8">Nucleus</location>
    </subcellularLocation>
</comment>
<evidence type="ECO:0000256" key="3">
    <source>
        <dbReference type="ARBA" id="ARBA00023125"/>
    </source>
</evidence>
<dbReference type="Pfam" id="PF05920">
    <property type="entry name" value="Homeobox_KN"/>
    <property type="match status" value="1"/>
</dbReference>
<keyword evidence="5" id="KW-0804">Transcription</keyword>
<dbReference type="CDD" id="cd00086">
    <property type="entry name" value="homeodomain"/>
    <property type="match status" value="1"/>
</dbReference>
<evidence type="ECO:0000256" key="6">
    <source>
        <dbReference type="ARBA" id="ARBA00023242"/>
    </source>
</evidence>
<feature type="domain" description="Homeobox" evidence="10">
    <location>
        <begin position="30"/>
        <end position="93"/>
    </location>
</feature>
<organism evidence="11 12">
    <name type="scientific">Scleropages formosus</name>
    <name type="common">Asian bonytongue</name>
    <name type="synonym">Osteoglossum formosum</name>
    <dbReference type="NCBI Taxonomy" id="113540"/>
    <lineage>
        <taxon>Eukaryota</taxon>
        <taxon>Metazoa</taxon>
        <taxon>Chordata</taxon>
        <taxon>Craniata</taxon>
        <taxon>Vertebrata</taxon>
        <taxon>Euteleostomi</taxon>
        <taxon>Actinopterygii</taxon>
        <taxon>Neopterygii</taxon>
        <taxon>Teleostei</taxon>
        <taxon>Osteoglossocephala</taxon>
        <taxon>Osteoglossomorpha</taxon>
        <taxon>Osteoglossiformes</taxon>
        <taxon>Osteoglossidae</taxon>
        <taxon>Scleropages</taxon>
    </lineage>
</organism>
<dbReference type="SUPFAM" id="SSF46689">
    <property type="entry name" value="Homeodomain-like"/>
    <property type="match status" value="1"/>
</dbReference>
<keyword evidence="2" id="KW-0805">Transcription regulation</keyword>
<evidence type="ECO:0000256" key="7">
    <source>
        <dbReference type="ARBA" id="ARBA00038021"/>
    </source>
</evidence>
<dbReference type="PROSITE" id="PS50071">
    <property type="entry name" value="HOMEOBOX_2"/>
    <property type="match status" value="1"/>
</dbReference>
<proteinExistence type="inferred from homology"/>
<dbReference type="PANTHER" id="PTHR11850">
    <property type="entry name" value="HOMEOBOX PROTEIN TRANSCRIPTION FACTORS"/>
    <property type="match status" value="1"/>
</dbReference>
<protein>
    <submittedName>
        <fullName evidence="11">Homeobox protein TGIF1-like</fullName>
    </submittedName>
</protein>
<sequence>MCRVFTLYGSDVEQNDHMVSPLDLSSSAPSGRRKRRGNLPRESVQILRGWLFEHRHHAYPSNLEKVMLSKQTHLSTLQVCNWFINARRRLLPEILRKECKDFSHGVHKLYSGSELDSMPSPSPTAACDRQAFPPGDPVQPQVSLRPSVICHTTLSHAWFSPTDSCVPTHSTPRIVEENWARRHSTQTGVFNIPSPTPPKVIRDLSGFQLLVDVALKRQAELESPCKPPQS</sequence>
<dbReference type="Proteomes" id="UP000034805">
    <property type="component" value="Unassembled WGS sequence"/>
</dbReference>
<dbReference type="AlphaFoldDB" id="A0A0P7UWV2"/>
<keyword evidence="3 8" id="KW-0238">DNA-binding</keyword>
<dbReference type="GO" id="GO:0006355">
    <property type="term" value="P:regulation of DNA-templated transcription"/>
    <property type="evidence" value="ECO:0007669"/>
    <property type="project" value="InterPro"/>
</dbReference>
<evidence type="ECO:0000256" key="5">
    <source>
        <dbReference type="ARBA" id="ARBA00023163"/>
    </source>
</evidence>
<dbReference type="FunFam" id="1.10.10.60:FF:000059">
    <property type="entry name" value="TGFB-induced factor homeobox 1"/>
    <property type="match status" value="1"/>
</dbReference>
<gene>
    <name evidence="11" type="ORF">Z043_117103</name>
</gene>
<evidence type="ECO:0000259" key="10">
    <source>
        <dbReference type="PROSITE" id="PS50071"/>
    </source>
</evidence>
<keyword evidence="6 8" id="KW-0539">Nucleus</keyword>
<evidence type="ECO:0000256" key="2">
    <source>
        <dbReference type="ARBA" id="ARBA00023015"/>
    </source>
</evidence>
<evidence type="ECO:0000256" key="9">
    <source>
        <dbReference type="SAM" id="MobiDB-lite"/>
    </source>
</evidence>
<dbReference type="SMART" id="SM00389">
    <property type="entry name" value="HOX"/>
    <property type="match status" value="1"/>
</dbReference>
<dbReference type="STRING" id="113540.ENSSFOP00015057242"/>
<evidence type="ECO:0000256" key="1">
    <source>
        <dbReference type="ARBA" id="ARBA00004123"/>
    </source>
</evidence>
<reference evidence="11 12" key="1">
    <citation type="submission" date="2015-08" db="EMBL/GenBank/DDBJ databases">
        <title>The genome of the Asian arowana (Scleropages formosus).</title>
        <authorList>
            <person name="Tan M.H."/>
            <person name="Gan H.M."/>
            <person name="Croft L.J."/>
            <person name="Austin C.M."/>
        </authorList>
    </citation>
    <scope>NUCLEOTIDE SEQUENCE [LARGE SCALE GENOMIC DNA]</scope>
    <source>
        <strain evidence="11">Aro1</strain>
    </source>
</reference>
<dbReference type="InterPro" id="IPR009057">
    <property type="entry name" value="Homeodomain-like_sf"/>
</dbReference>